<keyword evidence="3" id="KW-0326">Glycosidase</keyword>
<keyword evidence="2" id="KW-1015">Disulfide bond</keyword>
<dbReference type="InterPro" id="IPR017853">
    <property type="entry name" value="GH"/>
</dbReference>
<dbReference type="PANTHER" id="PTHR11769:SF35">
    <property type="entry name" value="HYALURONIDASE"/>
    <property type="match status" value="1"/>
</dbReference>
<dbReference type="PhylomeDB" id="A7T3B1"/>
<keyword evidence="3" id="KW-0378">Hydrolase</keyword>
<dbReference type="InterPro" id="IPR018155">
    <property type="entry name" value="Hyaluronidase"/>
</dbReference>
<reference evidence="5 6" key="1">
    <citation type="journal article" date="2007" name="Science">
        <title>Sea anemone genome reveals ancestral eumetazoan gene repertoire and genomic organization.</title>
        <authorList>
            <person name="Putnam N.H."/>
            <person name="Srivastava M."/>
            <person name="Hellsten U."/>
            <person name="Dirks B."/>
            <person name="Chapman J."/>
            <person name="Salamov A."/>
            <person name="Terry A."/>
            <person name="Shapiro H."/>
            <person name="Lindquist E."/>
            <person name="Kapitonov V.V."/>
            <person name="Jurka J."/>
            <person name="Genikhovich G."/>
            <person name="Grigoriev I.V."/>
            <person name="Lucas S.M."/>
            <person name="Steele R.E."/>
            <person name="Finnerty J.R."/>
            <person name="Technau U."/>
            <person name="Martindale M.Q."/>
            <person name="Rokhsar D.S."/>
        </authorList>
    </citation>
    <scope>NUCLEOTIDE SEQUENCE [LARGE SCALE GENOMIC DNA]</scope>
    <source>
        <strain evidence="6">CH2 X CH6</strain>
    </source>
</reference>
<dbReference type="SUPFAM" id="SSF51445">
    <property type="entry name" value="(Trans)glycosidases"/>
    <property type="match status" value="1"/>
</dbReference>
<feature type="signal peptide" evidence="4">
    <location>
        <begin position="1"/>
        <end position="26"/>
    </location>
</feature>
<dbReference type="GO" id="GO:0004415">
    <property type="term" value="F:hyalurononglucosaminidase activity"/>
    <property type="evidence" value="ECO:0007669"/>
    <property type="project" value="UniProtKB-UniRule"/>
</dbReference>
<dbReference type="EC" id="3.2.1.35" evidence="3"/>
<evidence type="ECO:0000313" key="5">
    <source>
        <dbReference type="EMBL" id="EDO29554.1"/>
    </source>
</evidence>
<dbReference type="EMBL" id="DS470454">
    <property type="protein sequence ID" value="EDO29554.1"/>
    <property type="molecule type" value="Genomic_DNA"/>
</dbReference>
<dbReference type="Pfam" id="PF01630">
    <property type="entry name" value="Glyco_hydro_56"/>
    <property type="match status" value="1"/>
</dbReference>
<evidence type="ECO:0000313" key="6">
    <source>
        <dbReference type="Proteomes" id="UP000001593"/>
    </source>
</evidence>
<dbReference type="Proteomes" id="UP000001593">
    <property type="component" value="Unassembled WGS sequence"/>
</dbReference>
<evidence type="ECO:0000256" key="2">
    <source>
        <dbReference type="ARBA" id="ARBA00023157"/>
    </source>
</evidence>
<dbReference type="GO" id="GO:0005975">
    <property type="term" value="P:carbohydrate metabolic process"/>
    <property type="evidence" value="ECO:0007669"/>
    <property type="project" value="InterPro"/>
</dbReference>
<evidence type="ECO:0000256" key="4">
    <source>
        <dbReference type="SAM" id="SignalP"/>
    </source>
</evidence>
<name>A7T3B1_NEMVE</name>
<accession>A7T3B1</accession>
<dbReference type="STRING" id="45351.A7T3B1"/>
<keyword evidence="6" id="KW-1185">Reference proteome</keyword>
<dbReference type="AlphaFoldDB" id="A7T3B1"/>
<organism evidence="5 6">
    <name type="scientific">Nematostella vectensis</name>
    <name type="common">Starlet sea anemone</name>
    <dbReference type="NCBI Taxonomy" id="45351"/>
    <lineage>
        <taxon>Eukaryota</taxon>
        <taxon>Metazoa</taxon>
        <taxon>Cnidaria</taxon>
        <taxon>Anthozoa</taxon>
        <taxon>Hexacorallia</taxon>
        <taxon>Actiniaria</taxon>
        <taxon>Edwardsiidae</taxon>
        <taxon>Nematostella</taxon>
    </lineage>
</organism>
<proteinExistence type="inferred from homology"/>
<dbReference type="PANTHER" id="PTHR11769">
    <property type="entry name" value="HYALURONIDASE"/>
    <property type="match status" value="1"/>
</dbReference>
<comment type="catalytic activity">
    <reaction evidence="3">
        <text>Random hydrolysis of (1-&gt;4)-linkages between N-acetyl-beta-D-glucosamine and D-glucuronate residues in hyaluronate.</text>
        <dbReference type="EC" id="3.2.1.35"/>
    </reaction>
</comment>
<gene>
    <name evidence="5" type="ORF">NEMVEDRAFT_v1g221744</name>
</gene>
<comment type="similarity">
    <text evidence="1 3">Belongs to the glycosyl hydrolase 56 family.</text>
</comment>
<sequence>MSENDARVRLNYPLLIFLLRICTSFGSSLFPGTSCQCEEFAIDGKPFVAVWNSPTGGCTKNFSVEINLKDNGILENENQTWDGKYVTVFYNAQLGHYPYFTDIEGTGSYNGGMPQMYLVFDPIPIQMNRGSVYHI</sequence>
<dbReference type="InParanoid" id="A7T3B1"/>
<dbReference type="HOGENOM" id="CLU_1888242_0_0_1"/>
<dbReference type="Gene3D" id="3.20.20.70">
    <property type="entry name" value="Aldolase class I"/>
    <property type="match status" value="1"/>
</dbReference>
<dbReference type="InterPro" id="IPR013785">
    <property type="entry name" value="Aldolase_TIM"/>
</dbReference>
<protein>
    <recommendedName>
        <fullName evidence="3">Hyaluronidase</fullName>
        <ecNumber evidence="3">3.2.1.35</ecNumber>
    </recommendedName>
</protein>
<keyword evidence="4" id="KW-0732">Signal</keyword>
<evidence type="ECO:0000256" key="3">
    <source>
        <dbReference type="RuleBase" id="RU610713"/>
    </source>
</evidence>
<feature type="chain" id="PRO_5002715606" description="Hyaluronidase" evidence="4">
    <location>
        <begin position="27"/>
        <end position="135"/>
    </location>
</feature>
<evidence type="ECO:0000256" key="1">
    <source>
        <dbReference type="ARBA" id="ARBA00008871"/>
    </source>
</evidence>